<gene>
    <name evidence="1" type="ORF">FB192DRAFT_1288330</name>
</gene>
<reference evidence="1 2" key="1">
    <citation type="submission" date="2019-09" db="EMBL/GenBank/DDBJ databases">
        <authorList>
            <consortium name="DOE Joint Genome Institute"/>
            <person name="Mondo S.J."/>
            <person name="Navarro-Mendoza M.I."/>
            <person name="Perez-Arques C."/>
            <person name="Panchal S."/>
            <person name="Nicolas F.E."/>
            <person name="Ganguly P."/>
            <person name="Pangilinan J."/>
            <person name="Grigoriev I."/>
            <person name="Heitman J."/>
            <person name="Sanya K."/>
            <person name="Garre V."/>
        </authorList>
    </citation>
    <scope>NUCLEOTIDE SEQUENCE [LARGE SCALE GENOMIC DNA]</scope>
    <source>
        <strain evidence="1 2">MU402</strain>
    </source>
</reference>
<dbReference type="Proteomes" id="UP000469890">
    <property type="component" value="Unassembled WGS sequence"/>
</dbReference>
<accession>A0A8H4B9U0</accession>
<comment type="caution">
    <text evidence="1">The sequence shown here is derived from an EMBL/GenBank/DDBJ whole genome shotgun (WGS) entry which is preliminary data.</text>
</comment>
<proteinExistence type="predicted"/>
<sequence length="109" mass="11801">MSKPDWNGIATAIIDNLVKCKANEATKSPVPSVVSVTTSSTAATHATNSSASTAVSSISMRLHKLTDADKQKINAMYAGLNRNKLWKLKTGTIVEDKMKQFALSLEYEQ</sequence>
<dbReference type="EMBL" id="JAAECE010000007">
    <property type="protein sequence ID" value="KAF1798342.1"/>
    <property type="molecule type" value="Genomic_DNA"/>
</dbReference>
<organism evidence="1 2">
    <name type="scientific">Mucor circinelloides f. lusitanicus</name>
    <name type="common">Mucor racemosus var. lusitanicus</name>
    <dbReference type="NCBI Taxonomy" id="29924"/>
    <lineage>
        <taxon>Eukaryota</taxon>
        <taxon>Fungi</taxon>
        <taxon>Fungi incertae sedis</taxon>
        <taxon>Mucoromycota</taxon>
        <taxon>Mucoromycotina</taxon>
        <taxon>Mucoromycetes</taxon>
        <taxon>Mucorales</taxon>
        <taxon>Mucorineae</taxon>
        <taxon>Mucoraceae</taxon>
        <taxon>Mucor</taxon>
    </lineage>
</organism>
<evidence type="ECO:0000313" key="1">
    <source>
        <dbReference type="EMBL" id="KAF1798342.1"/>
    </source>
</evidence>
<protein>
    <submittedName>
        <fullName evidence="1">Uncharacterized protein</fullName>
    </submittedName>
</protein>
<name>A0A8H4B9U0_MUCCL</name>
<evidence type="ECO:0000313" key="2">
    <source>
        <dbReference type="Proteomes" id="UP000469890"/>
    </source>
</evidence>
<dbReference type="AlphaFoldDB" id="A0A8H4B9U0"/>